<dbReference type="Proteomes" id="UP000518605">
    <property type="component" value="Unassembled WGS sequence"/>
</dbReference>
<keyword evidence="2" id="KW-1185">Reference proteome</keyword>
<dbReference type="AlphaFoldDB" id="A0A7W5GDN7"/>
<gene>
    <name evidence="1" type="ORF">FHS16_005756</name>
</gene>
<protein>
    <submittedName>
        <fullName evidence="1">Uncharacterized protein</fullName>
    </submittedName>
</protein>
<evidence type="ECO:0000313" key="2">
    <source>
        <dbReference type="Proteomes" id="UP000518605"/>
    </source>
</evidence>
<sequence length="29" mass="3540">MIMDFFINREEIKYVDIDMITCSKLLMVK</sequence>
<evidence type="ECO:0000313" key="1">
    <source>
        <dbReference type="EMBL" id="MBB3155648.1"/>
    </source>
</evidence>
<proteinExistence type="predicted"/>
<organism evidence="1 2">
    <name type="scientific">Paenibacillus endophyticus</name>
    <dbReference type="NCBI Taxonomy" id="1294268"/>
    <lineage>
        <taxon>Bacteria</taxon>
        <taxon>Bacillati</taxon>
        <taxon>Bacillota</taxon>
        <taxon>Bacilli</taxon>
        <taxon>Bacillales</taxon>
        <taxon>Paenibacillaceae</taxon>
        <taxon>Paenibacillus</taxon>
    </lineage>
</organism>
<reference evidence="1 2" key="1">
    <citation type="submission" date="2020-08" db="EMBL/GenBank/DDBJ databases">
        <title>Genomic Encyclopedia of Type Strains, Phase III (KMG-III): the genomes of soil and plant-associated and newly described type strains.</title>
        <authorList>
            <person name="Whitman W."/>
        </authorList>
    </citation>
    <scope>NUCLEOTIDE SEQUENCE [LARGE SCALE GENOMIC DNA]</scope>
    <source>
        <strain evidence="1 2">CECT 8234</strain>
    </source>
</reference>
<comment type="caution">
    <text evidence="1">The sequence shown here is derived from an EMBL/GenBank/DDBJ whole genome shotgun (WGS) entry which is preliminary data.</text>
</comment>
<name>A0A7W5GDN7_9BACL</name>
<accession>A0A7W5GDN7</accession>
<dbReference type="EMBL" id="JACHXW010000027">
    <property type="protein sequence ID" value="MBB3155648.1"/>
    <property type="molecule type" value="Genomic_DNA"/>
</dbReference>